<comment type="caution">
    <text evidence="1">The sequence shown here is derived from an EMBL/GenBank/DDBJ whole genome shotgun (WGS) entry which is preliminary data.</text>
</comment>
<sequence length="679" mass="76981">MNEQLAEQSGPRFVHVEAQADHLESLARGKPVTALAELIWNALDADADRVRISVEDNELGSPTAIEIADNGNGITMGEAERAFGNLGGSWKRDRRLTPRAKKKMHGRDGKGRFKAFALGHDVIWDTVYLTEDDRPFHYVIRGNATRLQDFEIGVAVPAPAGKTRGTRVRISKVIEPLGVFSHDGSAVRQLAELFALYLRNYPSTDILFRGQRIDPKSVQKSHDTVDIPPVRASDGTEIRAKLDIVEWSFSKKERRICLCDNEGFALHEVEAGIRPGSEFNFTAYLRSDYISGLHNDNLLALEELNADLRRLIEDARDALRAHFRRRKAETAGELVQQWKDEGVYPFAGEAMDSVEKARREVFDICALNVHQYIDSFREGPSKDRQFTLRMLKAALDENPESLKRILTDVLDMPKERQTELADLLQYTTLSAIIEASKMVTDRLQFLAGLHELLFQPDLKQSLKERTQLHRMLEGETWIFGEEYLLTNSDENLNTVLRKQLEKLRPTDRKPKKQAPVVRDDGSEGVIDLLLAREVPAYAKTRREFLVVELKRPSQRIDLEVKAQVESYALAVASDERFDKQNTYWTFLAVSNEMTDDAARTVRQQGKAIGFFHDEPQLKIGLATWSEILGASRARLEAFRQKLDYTATKDDGIALLHTKYSQYMPKASREGGDEGFRSAV</sequence>
<dbReference type="SUPFAM" id="SSF55874">
    <property type="entry name" value="ATPase domain of HSP90 chaperone/DNA topoisomerase II/histidine kinase"/>
    <property type="match status" value="1"/>
</dbReference>
<evidence type="ECO:0008006" key="3">
    <source>
        <dbReference type="Google" id="ProtNLM"/>
    </source>
</evidence>
<dbReference type="RefSeq" id="WP_200377929.1">
    <property type="nucleotide sequence ID" value="NZ_NRRU01000009.1"/>
</dbReference>
<reference evidence="1" key="1">
    <citation type="submission" date="2017-08" db="EMBL/GenBank/DDBJ databases">
        <authorList>
            <person name="Imhoff J.F."/>
            <person name="Rahn T."/>
            <person name="Kuenzel S."/>
            <person name="Neulinger S.C."/>
        </authorList>
    </citation>
    <scope>NUCLEOTIDE SEQUENCE</scope>
    <source>
        <strain evidence="1">IM 151</strain>
    </source>
</reference>
<protein>
    <recommendedName>
        <fullName evidence="3">Histidine kinase/DNA gyrase B/HSP90-like ATPase</fullName>
    </recommendedName>
</protein>
<accession>A0ABS1DQH1</accession>
<dbReference type="Proteomes" id="UP001041814">
    <property type="component" value="Unassembled WGS sequence"/>
</dbReference>
<dbReference type="EMBL" id="NRRU01000009">
    <property type="protein sequence ID" value="MBK1711971.1"/>
    <property type="molecule type" value="Genomic_DNA"/>
</dbReference>
<name>A0ABS1DQH1_RUBGE</name>
<keyword evidence="2" id="KW-1185">Reference proteome</keyword>
<dbReference type="InterPro" id="IPR036890">
    <property type="entry name" value="HATPase_C_sf"/>
</dbReference>
<proteinExistence type="predicted"/>
<dbReference type="Pfam" id="PF13589">
    <property type="entry name" value="HATPase_c_3"/>
    <property type="match status" value="1"/>
</dbReference>
<dbReference type="Gene3D" id="3.30.565.10">
    <property type="entry name" value="Histidine kinase-like ATPase, C-terminal domain"/>
    <property type="match status" value="1"/>
</dbReference>
<reference evidence="1" key="2">
    <citation type="journal article" date="2020" name="Microorganisms">
        <title>Osmotic Adaptation and Compatible Solute Biosynthesis of Phototrophic Bacteria as Revealed from Genome Analyses.</title>
        <authorList>
            <person name="Imhoff J.F."/>
            <person name="Rahn T."/>
            <person name="Kunzel S."/>
            <person name="Keller A."/>
            <person name="Neulinger S.C."/>
        </authorList>
    </citation>
    <scope>NUCLEOTIDE SEQUENCE</scope>
    <source>
        <strain evidence="1">IM 151</strain>
    </source>
</reference>
<organism evidence="1 2">
    <name type="scientific">Rubrivivax gelatinosus</name>
    <name type="common">Rhodocyclus gelatinosus</name>
    <name type="synonym">Rhodopseudomonas gelatinosa</name>
    <dbReference type="NCBI Taxonomy" id="28068"/>
    <lineage>
        <taxon>Bacteria</taxon>
        <taxon>Pseudomonadati</taxon>
        <taxon>Pseudomonadota</taxon>
        <taxon>Betaproteobacteria</taxon>
        <taxon>Burkholderiales</taxon>
        <taxon>Sphaerotilaceae</taxon>
        <taxon>Rubrivivax</taxon>
    </lineage>
</organism>
<evidence type="ECO:0000313" key="2">
    <source>
        <dbReference type="Proteomes" id="UP001041814"/>
    </source>
</evidence>
<gene>
    <name evidence="1" type="ORF">CKO43_04145</name>
</gene>
<evidence type="ECO:0000313" key="1">
    <source>
        <dbReference type="EMBL" id="MBK1711971.1"/>
    </source>
</evidence>